<evidence type="ECO:0000313" key="2">
    <source>
        <dbReference type="Proteomes" id="UP000634136"/>
    </source>
</evidence>
<reference evidence="1" key="1">
    <citation type="submission" date="2020-09" db="EMBL/GenBank/DDBJ databases">
        <title>Genome-Enabled Discovery of Anthraquinone Biosynthesis in Senna tora.</title>
        <authorList>
            <person name="Kang S.-H."/>
            <person name="Pandey R.P."/>
            <person name="Lee C.-M."/>
            <person name="Sim J.-S."/>
            <person name="Jeong J.-T."/>
            <person name="Choi B.-S."/>
            <person name="Jung M."/>
            <person name="Ginzburg D."/>
            <person name="Zhao K."/>
            <person name="Won S.Y."/>
            <person name="Oh T.-J."/>
            <person name="Yu Y."/>
            <person name="Kim N.-H."/>
            <person name="Lee O.R."/>
            <person name="Lee T.-H."/>
            <person name="Bashyal P."/>
            <person name="Kim T.-S."/>
            <person name="Lee W.-H."/>
            <person name="Kawkins C."/>
            <person name="Kim C.-K."/>
            <person name="Kim J.S."/>
            <person name="Ahn B.O."/>
            <person name="Rhee S.Y."/>
            <person name="Sohng J.K."/>
        </authorList>
    </citation>
    <scope>NUCLEOTIDE SEQUENCE</scope>
    <source>
        <tissue evidence="1">Leaf</tissue>
    </source>
</reference>
<gene>
    <name evidence="1" type="ORF">G2W53_023393</name>
</gene>
<dbReference type="EMBL" id="JAAIUW010000008">
    <property type="protein sequence ID" value="KAF7817938.1"/>
    <property type="molecule type" value="Genomic_DNA"/>
</dbReference>
<evidence type="ECO:0000313" key="1">
    <source>
        <dbReference type="EMBL" id="KAF7817938.1"/>
    </source>
</evidence>
<sequence>MDEAETLCEIPPKPALGDASVLVRINSSLCCDGIELILHWECRVDITVLKHNCCVTKYEVHCANADMSAPLRNATAWCLAAPAVLRMVKFTPTNPGPLTAAPTPPLLVSGPAIHHTAIAGYDGLINAIADDHQVLLVLRDRDILVVDASNHIYDIVAVVGAGVIRRSHDCIIDGGEIP</sequence>
<comment type="caution">
    <text evidence="1">The sequence shown here is derived from an EMBL/GenBank/DDBJ whole genome shotgun (WGS) entry which is preliminary data.</text>
</comment>
<name>A0A834WEF8_9FABA</name>
<dbReference type="Proteomes" id="UP000634136">
    <property type="component" value="Unassembled WGS sequence"/>
</dbReference>
<keyword evidence="2" id="KW-1185">Reference proteome</keyword>
<protein>
    <submittedName>
        <fullName evidence="1">Uncharacterized protein</fullName>
    </submittedName>
</protein>
<accession>A0A834WEF8</accession>
<organism evidence="1 2">
    <name type="scientific">Senna tora</name>
    <dbReference type="NCBI Taxonomy" id="362788"/>
    <lineage>
        <taxon>Eukaryota</taxon>
        <taxon>Viridiplantae</taxon>
        <taxon>Streptophyta</taxon>
        <taxon>Embryophyta</taxon>
        <taxon>Tracheophyta</taxon>
        <taxon>Spermatophyta</taxon>
        <taxon>Magnoliopsida</taxon>
        <taxon>eudicotyledons</taxon>
        <taxon>Gunneridae</taxon>
        <taxon>Pentapetalae</taxon>
        <taxon>rosids</taxon>
        <taxon>fabids</taxon>
        <taxon>Fabales</taxon>
        <taxon>Fabaceae</taxon>
        <taxon>Caesalpinioideae</taxon>
        <taxon>Cassia clade</taxon>
        <taxon>Senna</taxon>
    </lineage>
</organism>
<dbReference type="AlphaFoldDB" id="A0A834WEF8"/>
<proteinExistence type="predicted"/>